<feature type="domain" description="ABC transporter" evidence="7">
    <location>
        <begin position="1299"/>
        <end position="1528"/>
    </location>
</feature>
<feature type="transmembrane region" description="Helical" evidence="6">
    <location>
        <begin position="1041"/>
        <end position="1060"/>
    </location>
</feature>
<feature type="transmembrane region" description="Helical" evidence="6">
    <location>
        <begin position="1118"/>
        <end position="1138"/>
    </location>
</feature>
<feature type="transmembrane region" description="Helical" evidence="6">
    <location>
        <begin position="271"/>
        <end position="293"/>
    </location>
</feature>
<dbReference type="CDD" id="cd03263">
    <property type="entry name" value="ABC_subfamily_A"/>
    <property type="match status" value="2"/>
</dbReference>
<feature type="domain" description="ABC transporter" evidence="7">
    <location>
        <begin position="459"/>
        <end position="707"/>
    </location>
</feature>
<keyword evidence="6" id="KW-1133">Transmembrane helix</keyword>
<feature type="transmembrane region" description="Helical" evidence="6">
    <location>
        <begin position="361"/>
        <end position="380"/>
    </location>
</feature>
<dbReference type="OMA" id="WKNWIVL"/>
<feature type="transmembrane region" description="Helical" evidence="6">
    <location>
        <begin position="867"/>
        <end position="888"/>
    </location>
</feature>
<organism evidence="8 9">
    <name type="scientific">Coniophora puteana (strain RWD-64-598)</name>
    <name type="common">Brown rot fungus</name>
    <dbReference type="NCBI Taxonomy" id="741705"/>
    <lineage>
        <taxon>Eukaryota</taxon>
        <taxon>Fungi</taxon>
        <taxon>Dikarya</taxon>
        <taxon>Basidiomycota</taxon>
        <taxon>Agaricomycotina</taxon>
        <taxon>Agaricomycetes</taxon>
        <taxon>Agaricomycetidae</taxon>
        <taxon>Boletales</taxon>
        <taxon>Coniophorineae</taxon>
        <taxon>Coniophoraceae</taxon>
        <taxon>Coniophora</taxon>
    </lineage>
</organism>
<dbReference type="OrthoDB" id="8061355at2759"/>
<keyword evidence="1" id="KW-0813">Transport</keyword>
<dbReference type="PROSITE" id="PS50893">
    <property type="entry name" value="ABC_TRANSPORTER_2"/>
    <property type="match status" value="2"/>
</dbReference>
<dbReference type="InterPro" id="IPR003593">
    <property type="entry name" value="AAA+_ATPase"/>
</dbReference>
<dbReference type="InterPro" id="IPR003439">
    <property type="entry name" value="ABC_transporter-like_ATP-bd"/>
</dbReference>
<keyword evidence="9" id="KW-1185">Reference proteome</keyword>
<sequence>MPGLFLRQFTALFWKNWIILSKHPFLNVVRCFILPVAYGIFLAVAQTFLMKPNNYGIGSPVPVYNFTTQFDGSLSLIWADATSSSSSPSASDIMSYITRDFSPAQLRAVRQVADPSDIPAQCPQNFNLYSECYAALAFNYLPTSPTDTNAVNYTISADGGLVYVNVYSHTSDFEERILPLQWAVDQALIELRSGQSVLTPLEWPYTQETNEQQATNTRLSYIRGLRTLLVLALFICYIGISYQLPGAFTGERANLITSHMKAMGLMDSARILSWHISLSLAYLPAWIIVSIIWHYRIFSKTNVGLVIAVHLLLGLSLASYTFFVAAPFGRSPQLAAVVSTFAAIVLAILALVFYTASTGAAFVFTLVFPPGFYIFAIRAMCGWENHLMATDVTRPDPDTGVTLLPILVAAIIDIFLWPWLGALWERRLYDARNPKLSLWARLRGRKKEEAPPHPDGVAISIRNLSKVFPASMFKREKGSVTAVSDLSLDIPKSGIFVLLGSNGAGKSTSLSIIANLLGRSAGSITFEGGRDAAPRGTLGIVPQKNVLFPELTCYQTLRVWRAIKHSDSPSSASMSETAAATDEHADDYAQLLRDCDLGSKIHANASTLSGGQKRKLQLAVGLVGGSRIVLVDECTSGVDPLSRRALWRTLTSVRHERTVVFTTHFLDEADLLADRIAILQAPGRLVAEGTPVALKSGLGRGYSVQVAFESAGDAGAAEEEKGGDARPRDVLARVRGIAPGAVLYQPAPTQASYQLQSKDSNVVEVVLQMLEVEKTRYGISSYDVQGTTIEDIFLDLMDQQGKRDSTSEKSLTQSTSDTDVGSVPPTNAAPKVEASAAMALTDGRPRSTLSQALTIFHKRTLVARRSWLTPLLVILVAVCGSCIPLFYLSGQEPSCTLQFKNETVIPLFVPLSPLRAFAFGSAAEVLTAPPGIASTLGHATEFLPVRNIADNASFVQTIQDSYMNITNGGVSIDTTTGAALVAWEASPPGLMGPTMMNLATNVLYNRALNASGDTAGTPSVIMANYAAFPPIAAGTLVDLKWIAFFGAAMAVFPAFFSLYVSRERRSAVQAMQLSNGLSDPIGLWLGHLLFDTIFSVVLATVIIIIFASVSNQFHGLGFFWVILVLYGITGALFAYCVSLMMTSPLASFAAVAGYQIIMYILYLAGYLLTLTYAKTSSANQIITIIHFTLSILSPVASVMRAAFVSVNLFSLLCNGTTPVTTHSLGVIMRYGGPILYLIIYSFVLMGILVWVDSGSLVPRRFLKTSRQQARLDAQQAAREANHADVAAEARAVETSDDSLRLLHVSKEFDGRRVVDDVTFGVGRDTIFAMLGPNGAGKTTTFNMIRGDIVPDAGDVLIKGVSVVNHPRSARLALGVCPQFTAIDAQLTVREHLAVYGRLKGLVRGPELNENVSALMRATALEQYADRLASELSGGNQRKLALAIALIGNPSVVLIDEFSTGIDAKIKREMWGTLRAVAVGKAVVITTHSMEEASALANKVGIISKQILAVGTTESLASRYATYQVHFSCPTREDVLRAQKLMARIPGARLADDVATRFEVPIHQDPAEAQQLSSETQDGQEGSEATASRGSLSLAQLFHILAEQGDFSEYTVEKATLESVFLKVIRENNVLEENEGRGPERQRRWKFW</sequence>
<dbReference type="Gene3D" id="3.40.50.300">
    <property type="entry name" value="P-loop containing nucleotide triphosphate hydrolases"/>
    <property type="match status" value="2"/>
</dbReference>
<proteinExistence type="predicted"/>
<evidence type="ECO:0000259" key="7">
    <source>
        <dbReference type="PROSITE" id="PS50893"/>
    </source>
</evidence>
<keyword evidence="6" id="KW-0812">Transmembrane</keyword>
<protein>
    <submittedName>
        <fullName evidence="8">P-loop containing nucleoside triphosphate hydrolase protein</fullName>
    </submittedName>
</protein>
<dbReference type="RefSeq" id="XP_007762866.1">
    <property type="nucleotide sequence ID" value="XM_007764676.1"/>
</dbReference>
<dbReference type="EMBL" id="JH711573">
    <property type="protein sequence ID" value="EIW87313.1"/>
    <property type="molecule type" value="Genomic_DNA"/>
</dbReference>
<reference evidence="9" key="1">
    <citation type="journal article" date="2012" name="Science">
        <title>The Paleozoic origin of enzymatic lignin decomposition reconstructed from 31 fungal genomes.</title>
        <authorList>
            <person name="Floudas D."/>
            <person name="Binder M."/>
            <person name="Riley R."/>
            <person name="Barry K."/>
            <person name="Blanchette R.A."/>
            <person name="Henrissat B."/>
            <person name="Martinez A.T."/>
            <person name="Otillar R."/>
            <person name="Spatafora J.W."/>
            <person name="Yadav J.S."/>
            <person name="Aerts A."/>
            <person name="Benoit I."/>
            <person name="Boyd A."/>
            <person name="Carlson A."/>
            <person name="Copeland A."/>
            <person name="Coutinho P.M."/>
            <person name="de Vries R.P."/>
            <person name="Ferreira P."/>
            <person name="Findley K."/>
            <person name="Foster B."/>
            <person name="Gaskell J."/>
            <person name="Glotzer D."/>
            <person name="Gorecki P."/>
            <person name="Heitman J."/>
            <person name="Hesse C."/>
            <person name="Hori C."/>
            <person name="Igarashi K."/>
            <person name="Jurgens J.A."/>
            <person name="Kallen N."/>
            <person name="Kersten P."/>
            <person name="Kohler A."/>
            <person name="Kuees U."/>
            <person name="Kumar T.K.A."/>
            <person name="Kuo A."/>
            <person name="LaButti K."/>
            <person name="Larrondo L.F."/>
            <person name="Lindquist E."/>
            <person name="Ling A."/>
            <person name="Lombard V."/>
            <person name="Lucas S."/>
            <person name="Lundell T."/>
            <person name="Martin R."/>
            <person name="McLaughlin D.J."/>
            <person name="Morgenstern I."/>
            <person name="Morin E."/>
            <person name="Murat C."/>
            <person name="Nagy L.G."/>
            <person name="Nolan M."/>
            <person name="Ohm R.A."/>
            <person name="Patyshakuliyeva A."/>
            <person name="Rokas A."/>
            <person name="Ruiz-Duenas F.J."/>
            <person name="Sabat G."/>
            <person name="Salamov A."/>
            <person name="Samejima M."/>
            <person name="Schmutz J."/>
            <person name="Slot J.C."/>
            <person name="St John F."/>
            <person name="Stenlid J."/>
            <person name="Sun H."/>
            <person name="Sun S."/>
            <person name="Syed K."/>
            <person name="Tsang A."/>
            <person name="Wiebenga A."/>
            <person name="Young D."/>
            <person name="Pisabarro A."/>
            <person name="Eastwood D.C."/>
            <person name="Martin F."/>
            <person name="Cullen D."/>
            <person name="Grigoriev I.V."/>
            <person name="Hibbett D.S."/>
        </authorList>
    </citation>
    <scope>NUCLEOTIDE SEQUENCE [LARGE SCALE GENOMIC DNA]</scope>
    <source>
        <strain evidence="9">RWD-64-598 SS2</strain>
    </source>
</reference>
<dbReference type="GO" id="GO:0140359">
    <property type="term" value="F:ABC-type transporter activity"/>
    <property type="evidence" value="ECO:0007669"/>
    <property type="project" value="InterPro"/>
</dbReference>
<dbReference type="PROSITE" id="PS00211">
    <property type="entry name" value="ABC_TRANSPORTER_1"/>
    <property type="match status" value="2"/>
</dbReference>
<keyword evidence="4" id="KW-0067">ATP-binding</keyword>
<evidence type="ECO:0000256" key="4">
    <source>
        <dbReference type="ARBA" id="ARBA00022840"/>
    </source>
</evidence>
<dbReference type="SMART" id="SM00382">
    <property type="entry name" value="AAA"/>
    <property type="match status" value="2"/>
</dbReference>
<name>A0A5M3N7A3_CONPW</name>
<evidence type="ECO:0000313" key="8">
    <source>
        <dbReference type="EMBL" id="EIW87313.1"/>
    </source>
</evidence>
<accession>A0A5M3N7A3</accession>
<feature type="compositionally biased region" description="Polar residues" evidence="5">
    <location>
        <begin position="808"/>
        <end position="819"/>
    </location>
</feature>
<dbReference type="SUPFAM" id="SSF52540">
    <property type="entry name" value="P-loop containing nucleoside triphosphate hydrolases"/>
    <property type="match status" value="2"/>
</dbReference>
<evidence type="ECO:0000256" key="5">
    <source>
        <dbReference type="SAM" id="MobiDB-lite"/>
    </source>
</evidence>
<keyword evidence="2" id="KW-0677">Repeat</keyword>
<dbReference type="PANTHER" id="PTHR19229:SF36">
    <property type="entry name" value="ATP-BINDING CASSETTE SUB-FAMILY A MEMBER 2"/>
    <property type="match status" value="1"/>
</dbReference>
<feature type="transmembrane region" description="Helical" evidence="6">
    <location>
        <begin position="305"/>
        <end position="328"/>
    </location>
</feature>
<dbReference type="Pfam" id="PF00005">
    <property type="entry name" value="ABC_tran"/>
    <property type="match status" value="2"/>
</dbReference>
<dbReference type="KEGG" id="cput:CONPUDRAFT_79409"/>
<evidence type="ECO:0000256" key="1">
    <source>
        <dbReference type="ARBA" id="ARBA00022448"/>
    </source>
</evidence>
<dbReference type="InterPro" id="IPR027417">
    <property type="entry name" value="P-loop_NTPase"/>
</dbReference>
<dbReference type="PANTHER" id="PTHR19229">
    <property type="entry name" value="ATP-BINDING CASSETTE TRANSPORTER SUBFAMILY A ABCA"/>
    <property type="match status" value="1"/>
</dbReference>
<dbReference type="GO" id="GO:0005524">
    <property type="term" value="F:ATP binding"/>
    <property type="evidence" value="ECO:0007669"/>
    <property type="project" value="UniProtKB-KW"/>
</dbReference>
<gene>
    <name evidence="8" type="ORF">CONPUDRAFT_79409</name>
</gene>
<dbReference type="Proteomes" id="UP000053558">
    <property type="component" value="Unassembled WGS sequence"/>
</dbReference>
<feature type="transmembrane region" description="Helical" evidence="6">
    <location>
        <begin position="334"/>
        <end position="354"/>
    </location>
</feature>
<feature type="transmembrane region" description="Helical" evidence="6">
    <location>
        <begin position="400"/>
        <end position="424"/>
    </location>
</feature>
<dbReference type="GeneID" id="19209922"/>
<dbReference type="GO" id="GO:0005319">
    <property type="term" value="F:lipid transporter activity"/>
    <property type="evidence" value="ECO:0007669"/>
    <property type="project" value="TreeGrafter"/>
</dbReference>
<feature type="region of interest" description="Disordered" evidence="5">
    <location>
        <begin position="803"/>
        <end position="828"/>
    </location>
</feature>
<keyword evidence="3" id="KW-0547">Nucleotide-binding</keyword>
<evidence type="ECO:0000313" key="9">
    <source>
        <dbReference type="Proteomes" id="UP000053558"/>
    </source>
</evidence>
<feature type="transmembrane region" description="Helical" evidence="6">
    <location>
        <begin position="225"/>
        <end position="244"/>
    </location>
</feature>
<feature type="transmembrane region" description="Helical" evidence="6">
    <location>
        <begin position="1180"/>
        <end position="1213"/>
    </location>
</feature>
<dbReference type="GO" id="GO:0016020">
    <property type="term" value="C:membrane"/>
    <property type="evidence" value="ECO:0007669"/>
    <property type="project" value="UniProtKB-SubCell"/>
</dbReference>
<evidence type="ECO:0000256" key="2">
    <source>
        <dbReference type="ARBA" id="ARBA00022737"/>
    </source>
</evidence>
<evidence type="ECO:0000256" key="3">
    <source>
        <dbReference type="ARBA" id="ARBA00022741"/>
    </source>
</evidence>
<evidence type="ECO:0000256" key="6">
    <source>
        <dbReference type="SAM" id="Phobius"/>
    </source>
</evidence>
<keyword evidence="6" id="KW-0472">Membrane</keyword>
<keyword evidence="8" id="KW-0378">Hydrolase</keyword>
<comment type="caution">
    <text evidence="8">The sequence shown here is derived from an EMBL/GenBank/DDBJ whole genome shotgun (WGS) entry which is preliminary data.</text>
</comment>
<feature type="transmembrane region" description="Helical" evidence="6">
    <location>
        <begin position="1234"/>
        <end position="1251"/>
    </location>
</feature>
<dbReference type="InterPro" id="IPR026082">
    <property type="entry name" value="ABCA"/>
</dbReference>
<feature type="transmembrane region" description="Helical" evidence="6">
    <location>
        <begin position="1145"/>
        <end position="1168"/>
    </location>
</feature>
<feature type="transmembrane region" description="Helical" evidence="6">
    <location>
        <begin position="1081"/>
        <end position="1106"/>
    </location>
</feature>
<dbReference type="GO" id="GO:0016887">
    <property type="term" value="F:ATP hydrolysis activity"/>
    <property type="evidence" value="ECO:0007669"/>
    <property type="project" value="InterPro"/>
</dbReference>
<feature type="transmembrane region" description="Helical" evidence="6">
    <location>
        <begin position="25"/>
        <end position="45"/>
    </location>
</feature>
<dbReference type="InterPro" id="IPR017871">
    <property type="entry name" value="ABC_transporter-like_CS"/>
</dbReference>